<comment type="similarity">
    <text evidence="1">Belongs to the shaker potassium channel beta subunit family.</text>
</comment>
<protein>
    <submittedName>
        <fullName evidence="5">L-glyceraldehyde 3-phosphate reductase</fullName>
    </submittedName>
</protein>
<dbReference type="InterPro" id="IPR005399">
    <property type="entry name" value="K_chnl_volt-dep_bsu_KCNAB-rel"/>
</dbReference>
<dbReference type="GO" id="GO:0016491">
    <property type="term" value="F:oxidoreductase activity"/>
    <property type="evidence" value="ECO:0007669"/>
    <property type="project" value="UniProtKB-KW"/>
</dbReference>
<dbReference type="InterPro" id="IPR023210">
    <property type="entry name" value="NADP_OxRdtase_dom"/>
</dbReference>
<gene>
    <name evidence="5" type="ORF">JAJ28_001209</name>
</gene>
<keyword evidence="2" id="KW-0521">NADP</keyword>
<dbReference type="Proteomes" id="UP000859505">
    <property type="component" value="Unassembled WGS sequence"/>
</dbReference>
<reference evidence="5" key="2">
    <citation type="submission" date="2020-01" db="EMBL/GenBank/DDBJ databases">
        <authorList>
            <consortium name="NCBI Pathogen Detection Project"/>
        </authorList>
    </citation>
    <scope>NUCLEOTIDE SEQUENCE</scope>
    <source>
        <strain evidence="5">OLC2673_Aeromonas</strain>
    </source>
</reference>
<dbReference type="Pfam" id="PF00248">
    <property type="entry name" value="Aldo_ket_red"/>
    <property type="match status" value="1"/>
</dbReference>
<dbReference type="PANTHER" id="PTHR43150">
    <property type="entry name" value="HYPERKINETIC, ISOFORM M"/>
    <property type="match status" value="1"/>
</dbReference>
<keyword evidence="3" id="KW-0560">Oxidoreductase</keyword>
<dbReference type="PANTHER" id="PTHR43150:SF4">
    <property type="entry name" value="L-GLYCERALDEHYDE 3-PHOSPHATE REDUCTASE"/>
    <property type="match status" value="1"/>
</dbReference>
<evidence type="ECO:0000256" key="1">
    <source>
        <dbReference type="ARBA" id="ARBA00006515"/>
    </source>
</evidence>
<dbReference type="AlphaFoldDB" id="A0AAD3U906"/>
<dbReference type="SUPFAM" id="SSF51430">
    <property type="entry name" value="NAD(P)-linked oxidoreductase"/>
    <property type="match status" value="1"/>
</dbReference>
<proteinExistence type="inferred from homology"/>
<dbReference type="Gene3D" id="3.20.20.100">
    <property type="entry name" value="NADP-dependent oxidoreductase domain"/>
    <property type="match status" value="1"/>
</dbReference>
<name>A0AAD3U906_AERHY</name>
<evidence type="ECO:0000256" key="2">
    <source>
        <dbReference type="ARBA" id="ARBA00022857"/>
    </source>
</evidence>
<dbReference type="InterPro" id="IPR036812">
    <property type="entry name" value="NAD(P)_OxRdtase_dom_sf"/>
</dbReference>
<evidence type="ECO:0000313" key="5">
    <source>
        <dbReference type="EMBL" id="HAT6343500.1"/>
    </source>
</evidence>
<evidence type="ECO:0000313" key="6">
    <source>
        <dbReference type="Proteomes" id="UP000859505"/>
    </source>
</evidence>
<accession>A0AAD3U906</accession>
<dbReference type="EMBL" id="DACTUL010000006">
    <property type="protein sequence ID" value="HAT6343500.1"/>
    <property type="molecule type" value="Genomic_DNA"/>
</dbReference>
<comment type="caution">
    <text evidence="5">The sequence shown here is derived from an EMBL/GenBank/DDBJ whole genome shotgun (WGS) entry which is preliminary data.</text>
</comment>
<organism evidence="5 6">
    <name type="scientific">Aeromonas hydrophila</name>
    <dbReference type="NCBI Taxonomy" id="644"/>
    <lineage>
        <taxon>Bacteria</taxon>
        <taxon>Pseudomonadati</taxon>
        <taxon>Pseudomonadota</taxon>
        <taxon>Gammaproteobacteria</taxon>
        <taxon>Aeromonadales</taxon>
        <taxon>Aeromonadaceae</taxon>
        <taxon>Aeromonas</taxon>
    </lineage>
</organism>
<feature type="domain" description="NADP-dependent oxidoreductase" evidence="4">
    <location>
        <begin position="30"/>
        <end position="329"/>
    </location>
</feature>
<reference evidence="5" key="1">
    <citation type="journal article" date="2018" name="Genome Biol.">
        <title>SKESA: strategic k-mer extension for scrupulous assemblies.</title>
        <authorList>
            <person name="Souvorov A."/>
            <person name="Agarwala R."/>
            <person name="Lipman D.J."/>
        </authorList>
    </citation>
    <scope>NUCLEOTIDE SEQUENCE</scope>
    <source>
        <strain evidence="5">OLC2673_Aeromonas</strain>
    </source>
</reference>
<evidence type="ECO:0000259" key="4">
    <source>
        <dbReference type="Pfam" id="PF00248"/>
    </source>
</evidence>
<sequence length="336" mass="36119">MDDHYLAAPDRYQRQPYRPAGRHGLRLPGIGLGLWHNFGAECDPATVKAMVHQAFDLGITHFDLANNYGPPPGSAEITFGKLLKGSLASYRDELIIASKAGYVMWDGPYGDGGSAKYLFASLHQSLRRLGLDYVDIFYHHRPDPRTPLEETCQALALMVRQGKALYVGLSNYPVPLAAQAAARLAELGTPCLVNQLKYSLFQRDIEADTLPACREHGMGVVAFSPLAGGLLSDRYLAGIPAGSRAASTSPFLKPEQITAGKLATIQALHALAQQRGQPLSQLALQWVLRDSVVSCALIGASSPQQIVSAVEAQAQPPLDAALLQQIEGILASQDTA</sequence>
<evidence type="ECO:0000256" key="3">
    <source>
        <dbReference type="ARBA" id="ARBA00023002"/>
    </source>
</evidence>
<dbReference type="GO" id="GO:0051596">
    <property type="term" value="P:methylglyoxal catabolic process"/>
    <property type="evidence" value="ECO:0007669"/>
    <property type="project" value="TreeGrafter"/>
</dbReference>